<keyword evidence="5 7" id="KW-0472">Membrane</keyword>
<gene>
    <name evidence="9" type="ORF">M2325_000884</name>
</gene>
<reference evidence="9" key="1">
    <citation type="submission" date="2022-08" db="EMBL/GenBank/DDBJ databases">
        <title>Genomic Encyclopedia of Type Strains, Phase V (KMG-V): Genome sequencing to study the core and pangenomes of soil and plant-associated prokaryotes.</title>
        <authorList>
            <person name="Whitman W."/>
        </authorList>
    </citation>
    <scope>NUCLEOTIDE SEQUENCE</scope>
    <source>
        <strain evidence="9">PS</strain>
    </source>
</reference>
<dbReference type="InterPro" id="IPR007168">
    <property type="entry name" value="Phageshock_PspC_N"/>
</dbReference>
<evidence type="ECO:0000256" key="6">
    <source>
        <dbReference type="SAM" id="MobiDB-lite"/>
    </source>
</evidence>
<evidence type="ECO:0000256" key="3">
    <source>
        <dbReference type="ARBA" id="ARBA00022692"/>
    </source>
</evidence>
<keyword evidence="4 7" id="KW-1133">Transmembrane helix</keyword>
<comment type="subcellular location">
    <subcellularLocation>
        <location evidence="1">Cell membrane</location>
        <topology evidence="1">Single-pass membrane protein</topology>
    </subcellularLocation>
</comment>
<accession>A0ABT2EW63</accession>
<evidence type="ECO:0000256" key="2">
    <source>
        <dbReference type="ARBA" id="ARBA00022475"/>
    </source>
</evidence>
<feature type="compositionally biased region" description="Acidic residues" evidence="6">
    <location>
        <begin position="94"/>
        <end position="103"/>
    </location>
</feature>
<dbReference type="RefSeq" id="WP_259051516.1">
    <property type="nucleotide sequence ID" value="NZ_JANUCQ010000002.1"/>
</dbReference>
<comment type="caution">
    <text evidence="9">The sequence shown here is derived from an EMBL/GenBank/DDBJ whole genome shotgun (WGS) entry which is preliminary data.</text>
</comment>
<sequence>MQEYKKDVKKLYRSVDDKMLEGVCGGIGEYFNVDPTLVRILYVALTVFTGFILGIVTYIVLAIIIPKNESKFKNEYKFKNEPITTSFEPKKDENEENTENTENEENKNN</sequence>
<dbReference type="EMBL" id="JANUCQ010000002">
    <property type="protein sequence ID" value="MCS3922199.1"/>
    <property type="molecule type" value="Genomic_DNA"/>
</dbReference>
<evidence type="ECO:0000256" key="7">
    <source>
        <dbReference type="SAM" id="Phobius"/>
    </source>
</evidence>
<dbReference type="Proteomes" id="UP001140258">
    <property type="component" value="Unassembled WGS sequence"/>
</dbReference>
<evidence type="ECO:0000259" key="8">
    <source>
        <dbReference type="Pfam" id="PF04024"/>
    </source>
</evidence>
<dbReference type="PANTHER" id="PTHR33885:SF3">
    <property type="entry name" value="PHAGE SHOCK PROTEIN C"/>
    <property type="match status" value="1"/>
</dbReference>
<organism evidence="9 10">
    <name type="scientific">Methanococcus voltae PS</name>
    <dbReference type="NCBI Taxonomy" id="523842"/>
    <lineage>
        <taxon>Archaea</taxon>
        <taxon>Methanobacteriati</taxon>
        <taxon>Methanobacteriota</taxon>
        <taxon>Methanomada group</taxon>
        <taxon>Methanococci</taxon>
        <taxon>Methanococcales</taxon>
        <taxon>Methanococcaceae</taxon>
        <taxon>Methanococcus</taxon>
    </lineage>
</organism>
<feature type="domain" description="Phage shock protein PspC N-terminal" evidence="8">
    <location>
        <begin position="9"/>
        <end position="67"/>
    </location>
</feature>
<keyword evidence="2" id="KW-1003">Cell membrane</keyword>
<evidence type="ECO:0000256" key="5">
    <source>
        <dbReference type="ARBA" id="ARBA00023136"/>
    </source>
</evidence>
<dbReference type="InterPro" id="IPR052027">
    <property type="entry name" value="PspC"/>
</dbReference>
<keyword evidence="3 7" id="KW-0812">Transmembrane</keyword>
<evidence type="ECO:0000256" key="4">
    <source>
        <dbReference type="ARBA" id="ARBA00022989"/>
    </source>
</evidence>
<evidence type="ECO:0000313" key="10">
    <source>
        <dbReference type="Proteomes" id="UP001140258"/>
    </source>
</evidence>
<proteinExistence type="predicted"/>
<dbReference type="PANTHER" id="PTHR33885">
    <property type="entry name" value="PHAGE SHOCK PROTEIN C"/>
    <property type="match status" value="1"/>
</dbReference>
<evidence type="ECO:0000313" key="9">
    <source>
        <dbReference type="EMBL" id="MCS3922199.1"/>
    </source>
</evidence>
<feature type="region of interest" description="Disordered" evidence="6">
    <location>
        <begin position="83"/>
        <end position="109"/>
    </location>
</feature>
<name>A0ABT2EW63_METVO</name>
<dbReference type="Pfam" id="PF04024">
    <property type="entry name" value="PspC"/>
    <property type="match status" value="1"/>
</dbReference>
<feature type="transmembrane region" description="Helical" evidence="7">
    <location>
        <begin position="40"/>
        <end position="65"/>
    </location>
</feature>
<evidence type="ECO:0000256" key="1">
    <source>
        <dbReference type="ARBA" id="ARBA00004162"/>
    </source>
</evidence>
<protein>
    <submittedName>
        <fullName evidence="9">Phage shock protein C</fullName>
    </submittedName>
</protein>
<keyword evidence="10" id="KW-1185">Reference proteome</keyword>